<comment type="caution">
    <text evidence="1">The sequence shown here is derived from an EMBL/GenBank/DDBJ whole genome shotgun (WGS) entry which is preliminary data.</text>
</comment>
<protein>
    <submittedName>
        <fullName evidence="1">Uncharacterized protein</fullName>
    </submittedName>
</protein>
<evidence type="ECO:0000313" key="1">
    <source>
        <dbReference type="EMBL" id="MBJ8338041.1"/>
    </source>
</evidence>
<accession>A0A934U1A6</accession>
<gene>
    <name evidence="1" type="ORF">JGU71_03995</name>
</gene>
<dbReference type="AlphaFoldDB" id="A0A934U1A6"/>
<proteinExistence type="predicted"/>
<organism evidence="1 2">
    <name type="scientific">Antrihabitans stalagmiti</name>
    <dbReference type="NCBI Taxonomy" id="2799499"/>
    <lineage>
        <taxon>Bacteria</taxon>
        <taxon>Bacillati</taxon>
        <taxon>Actinomycetota</taxon>
        <taxon>Actinomycetes</taxon>
        <taxon>Mycobacteriales</taxon>
        <taxon>Nocardiaceae</taxon>
        <taxon>Antrihabitans</taxon>
    </lineage>
</organism>
<name>A0A934U1A6_9NOCA</name>
<dbReference type="Proteomes" id="UP000655868">
    <property type="component" value="Unassembled WGS sequence"/>
</dbReference>
<sequence>MITIADRCSSIVAERGEARWPGYEYVRGWGIFGLPFDSGHVLALRVFPQNPFAPYATVWHRDPAGSWSIYVDGPRLDIACPRYYAPACDHIAHAKIQLTWTGPSTLRVRLDNPRLDWTVTASQSRTLKMLNATGATMPLWTWKPASMLKMREALARGLGMGRLELAGEMPSGHQGILMPHRMFHINDAHAVLDGTELGNPTRLTENPDLGGVPLPARGVLAIGEAMWRITDPDEYARTRAETDSVRQVGFDRGYDLG</sequence>
<dbReference type="EMBL" id="JAEMNV010000001">
    <property type="protein sequence ID" value="MBJ8338041.1"/>
    <property type="molecule type" value="Genomic_DNA"/>
</dbReference>
<dbReference type="RefSeq" id="WP_199702407.1">
    <property type="nucleotide sequence ID" value="NZ_JAEMNV010000001.1"/>
</dbReference>
<keyword evidence="2" id="KW-1185">Reference proteome</keyword>
<evidence type="ECO:0000313" key="2">
    <source>
        <dbReference type="Proteomes" id="UP000655868"/>
    </source>
</evidence>
<reference evidence="1" key="1">
    <citation type="submission" date="2020-12" db="EMBL/GenBank/DDBJ databases">
        <title>Antrihabitans popcorni sp. nov. and Antrihabitans auranticaus sp. nov., isolated from a larva cave.</title>
        <authorList>
            <person name="Lee S.D."/>
            <person name="Kim I.S."/>
        </authorList>
    </citation>
    <scope>NUCLEOTIDE SEQUENCE</scope>
    <source>
        <strain evidence="1">YC3-6</strain>
    </source>
</reference>